<evidence type="ECO:0000259" key="1">
    <source>
        <dbReference type="Pfam" id="PF03372"/>
    </source>
</evidence>
<dbReference type="InterPro" id="IPR036691">
    <property type="entry name" value="Endo/exonu/phosph_ase_sf"/>
</dbReference>
<dbReference type="GO" id="GO:0006506">
    <property type="term" value="P:GPI anchor biosynthetic process"/>
    <property type="evidence" value="ECO:0007669"/>
    <property type="project" value="TreeGrafter"/>
</dbReference>
<name>A0A840I4H6_9PROT</name>
<sequence>MLRIASYNIQKAMGHDMRRRPERTLGVLNEMDADVVVLQEADRRFGERISALPRETIARMTDYRIADVAVRPGSIGWHGNAILLKRHVRLLKAKRLDLPYLEPRGAVAAVVELDSGPLIVVGAHLALTTRYRRKQAETLAEYADRAEMPLILCGDLNEWPSAGKGLEPLAGALTEHAPGRTFPAIKPVARLDRLYHCGSLRVSASVHDTPLARSASDHLPIKADVTREHA</sequence>
<accession>A0A840I4H6</accession>
<dbReference type="InterPro" id="IPR051916">
    <property type="entry name" value="GPI-anchor_lipid_remodeler"/>
</dbReference>
<dbReference type="GO" id="GO:0004519">
    <property type="term" value="F:endonuclease activity"/>
    <property type="evidence" value="ECO:0007669"/>
    <property type="project" value="UniProtKB-KW"/>
</dbReference>
<keyword evidence="2" id="KW-0378">Hydrolase</keyword>
<dbReference type="RefSeq" id="WP_183817530.1">
    <property type="nucleotide sequence ID" value="NZ_JACHOB010000003.1"/>
</dbReference>
<evidence type="ECO:0000313" key="2">
    <source>
        <dbReference type="EMBL" id="MBB4659181.1"/>
    </source>
</evidence>
<dbReference type="InterPro" id="IPR005135">
    <property type="entry name" value="Endo/exonuclease/phosphatase"/>
</dbReference>
<evidence type="ECO:0000313" key="3">
    <source>
        <dbReference type="Proteomes" id="UP000563524"/>
    </source>
</evidence>
<dbReference type="EMBL" id="JACHOB010000003">
    <property type="protein sequence ID" value="MBB4659181.1"/>
    <property type="molecule type" value="Genomic_DNA"/>
</dbReference>
<dbReference type="GO" id="GO:0016020">
    <property type="term" value="C:membrane"/>
    <property type="evidence" value="ECO:0007669"/>
    <property type="project" value="GOC"/>
</dbReference>
<comment type="caution">
    <text evidence="2">The sequence shown here is derived from an EMBL/GenBank/DDBJ whole genome shotgun (WGS) entry which is preliminary data.</text>
</comment>
<keyword evidence="2" id="KW-0540">Nuclease</keyword>
<feature type="domain" description="Endonuclease/exonuclease/phosphatase" evidence="1">
    <location>
        <begin position="5"/>
        <end position="218"/>
    </location>
</feature>
<dbReference type="SUPFAM" id="SSF56219">
    <property type="entry name" value="DNase I-like"/>
    <property type="match status" value="1"/>
</dbReference>
<dbReference type="Gene3D" id="3.60.10.10">
    <property type="entry name" value="Endonuclease/exonuclease/phosphatase"/>
    <property type="match status" value="1"/>
</dbReference>
<keyword evidence="2" id="KW-0269">Exonuclease</keyword>
<keyword evidence="2" id="KW-0255">Endonuclease</keyword>
<dbReference type="GO" id="GO:0004527">
    <property type="term" value="F:exonuclease activity"/>
    <property type="evidence" value="ECO:0007669"/>
    <property type="project" value="UniProtKB-KW"/>
</dbReference>
<dbReference type="PANTHER" id="PTHR14859:SF1">
    <property type="entry name" value="PGAP2-INTERACTING PROTEIN"/>
    <property type="match status" value="1"/>
</dbReference>
<proteinExistence type="predicted"/>
<gene>
    <name evidence="2" type="ORF">GGQ59_001706</name>
</gene>
<protein>
    <submittedName>
        <fullName evidence="2">Endonuclease/exonuclease/phosphatase family metal-dependent hydrolase</fullName>
    </submittedName>
</protein>
<dbReference type="AlphaFoldDB" id="A0A840I4H6"/>
<dbReference type="PANTHER" id="PTHR14859">
    <property type="entry name" value="CALCOFLUOR WHITE HYPERSENSITIVE PROTEIN PRECURSOR"/>
    <property type="match status" value="1"/>
</dbReference>
<keyword evidence="3" id="KW-1185">Reference proteome</keyword>
<dbReference type="Pfam" id="PF03372">
    <property type="entry name" value="Exo_endo_phos"/>
    <property type="match status" value="1"/>
</dbReference>
<organism evidence="2 3">
    <name type="scientific">Parvularcula dongshanensis</name>
    <dbReference type="NCBI Taxonomy" id="1173995"/>
    <lineage>
        <taxon>Bacteria</taxon>
        <taxon>Pseudomonadati</taxon>
        <taxon>Pseudomonadota</taxon>
        <taxon>Alphaproteobacteria</taxon>
        <taxon>Parvularculales</taxon>
        <taxon>Parvularculaceae</taxon>
        <taxon>Parvularcula</taxon>
    </lineage>
</organism>
<reference evidence="2 3" key="1">
    <citation type="submission" date="2020-08" db="EMBL/GenBank/DDBJ databases">
        <title>Genomic Encyclopedia of Type Strains, Phase IV (KMG-IV): sequencing the most valuable type-strain genomes for metagenomic binning, comparative biology and taxonomic classification.</title>
        <authorList>
            <person name="Goeker M."/>
        </authorList>
    </citation>
    <scope>NUCLEOTIDE SEQUENCE [LARGE SCALE GENOMIC DNA]</scope>
    <source>
        <strain evidence="2 3">DSM 102850</strain>
    </source>
</reference>
<dbReference type="Proteomes" id="UP000563524">
    <property type="component" value="Unassembled WGS sequence"/>
</dbReference>